<keyword evidence="1" id="KW-0732">Signal</keyword>
<protein>
    <recommendedName>
        <fullName evidence="6">CUB-like domain-containing protein</fullName>
    </recommendedName>
</protein>
<dbReference type="Pfam" id="PF24512">
    <property type="entry name" value="DUF7592"/>
    <property type="match status" value="1"/>
</dbReference>
<dbReference type="PANTHER" id="PTHR47920:SF1">
    <property type="entry name" value="CUB-LIKE DOMAIN-CONTAINING PROTEIN"/>
    <property type="match status" value="1"/>
</dbReference>
<feature type="domain" description="CUB-like" evidence="2">
    <location>
        <begin position="21"/>
        <end position="134"/>
    </location>
</feature>
<dbReference type="InterPro" id="IPR056014">
    <property type="entry name" value="DUF7592"/>
</dbReference>
<evidence type="ECO:0000259" key="3">
    <source>
        <dbReference type="Pfam" id="PF24512"/>
    </source>
</evidence>
<keyword evidence="5" id="KW-1185">Reference proteome</keyword>
<evidence type="ECO:0000256" key="1">
    <source>
        <dbReference type="SAM" id="SignalP"/>
    </source>
</evidence>
<dbReference type="OrthoDB" id="5805298at2759"/>
<reference evidence="4" key="1">
    <citation type="submission" date="2022-11" db="EMBL/GenBank/DDBJ databases">
        <authorList>
            <person name="Kikuchi T."/>
        </authorList>
    </citation>
    <scope>NUCLEOTIDE SEQUENCE</scope>
    <source>
        <strain evidence="4">PS1010</strain>
    </source>
</reference>
<name>A0A9P1N550_9PELO</name>
<evidence type="ECO:0000313" key="5">
    <source>
        <dbReference type="Proteomes" id="UP001152747"/>
    </source>
</evidence>
<evidence type="ECO:0000313" key="4">
    <source>
        <dbReference type="EMBL" id="CAI5448167.1"/>
    </source>
</evidence>
<dbReference type="InterPro" id="IPR003366">
    <property type="entry name" value="CUB-like_dom"/>
</dbReference>
<dbReference type="EMBL" id="CANHGI010000004">
    <property type="protein sequence ID" value="CAI5448167.1"/>
    <property type="molecule type" value="Genomic_DNA"/>
</dbReference>
<gene>
    <name evidence="4" type="ORF">CAMP_LOCUS10804</name>
</gene>
<proteinExistence type="predicted"/>
<dbReference type="Pfam" id="PF02408">
    <property type="entry name" value="CUB_2"/>
    <property type="match status" value="1"/>
</dbReference>
<dbReference type="AlphaFoldDB" id="A0A9P1N550"/>
<accession>A0A9P1N550</accession>
<feature type="domain" description="DUF7592" evidence="3">
    <location>
        <begin position="147"/>
        <end position="221"/>
    </location>
</feature>
<organism evidence="4 5">
    <name type="scientific">Caenorhabditis angaria</name>
    <dbReference type="NCBI Taxonomy" id="860376"/>
    <lineage>
        <taxon>Eukaryota</taxon>
        <taxon>Metazoa</taxon>
        <taxon>Ecdysozoa</taxon>
        <taxon>Nematoda</taxon>
        <taxon>Chromadorea</taxon>
        <taxon>Rhabditida</taxon>
        <taxon>Rhabditina</taxon>
        <taxon>Rhabditomorpha</taxon>
        <taxon>Rhabditoidea</taxon>
        <taxon>Rhabditidae</taxon>
        <taxon>Peloderinae</taxon>
        <taxon>Caenorhabditis</taxon>
    </lineage>
</organism>
<dbReference type="Proteomes" id="UP001152747">
    <property type="component" value="Unassembled WGS sequence"/>
</dbReference>
<evidence type="ECO:0008006" key="6">
    <source>
        <dbReference type="Google" id="ProtNLM"/>
    </source>
</evidence>
<feature type="signal peptide" evidence="1">
    <location>
        <begin position="1"/>
        <end position="19"/>
    </location>
</feature>
<evidence type="ECO:0000259" key="2">
    <source>
        <dbReference type="Pfam" id="PF02408"/>
    </source>
</evidence>
<sequence length="472" mass="51907">MTLIILLPIFSLLLPTVHTTYECPSSLTINSSGYVFPNDWKWSTDPAPSYDTVLDCSWTFNIPKGSFAQLLVTAATPAQGSITVKNCVGDREIVPSTASKEPYYFLTPQFTVHLLVSNNVSGTFGFTVKMSEFPSTQPSLFKVTNSPLILTNVNTVLLTSENRVSLIASSASDPTNNSNLRMFAIFDGSDTTAPFMANMRQIVSSRNQLISSGQNLTIVNLVPGTTIGNLIVVQDFSNVQHFNQYKLADCSNKEMCSIGLDARDGMAAVVSVSLEDRYISNIELTSVVATLGVYYGANYTGALEDVPQKFNNHMTTIALNQGSALLEYTTQKVANWNKSYLNRKGFFASQNFGIPSSNQDVSEMLNGKEEFSYGIQIYDNGLIGNATLQIYTYDTAGRTISSQLYNANILPSVNKMTFQCASISFDYMTNGEITTGFNMNFEIQKNNFFDSSANSQVTFFTVLSSIVLMFIF</sequence>
<comment type="caution">
    <text evidence="4">The sequence shown here is derived from an EMBL/GenBank/DDBJ whole genome shotgun (WGS) entry which is preliminary data.</text>
</comment>
<feature type="chain" id="PRO_5040318376" description="CUB-like domain-containing protein" evidence="1">
    <location>
        <begin position="20"/>
        <end position="472"/>
    </location>
</feature>
<dbReference type="PANTHER" id="PTHR47920">
    <property type="entry name" value="PROTEIN CBG13378-RELATED"/>
    <property type="match status" value="1"/>
</dbReference>